<dbReference type="InterPro" id="IPR032466">
    <property type="entry name" value="Metal_Hydrolase"/>
</dbReference>
<dbReference type="Proteomes" id="UP000516230">
    <property type="component" value="Chromosome"/>
</dbReference>
<sequence length="532" mass="54442">MSDQTAAYDLLVTGGTVIDGTGAAPRLADVAVRGDRVVRVGDPEPDARAATVLDATGLTVTPGFVDLHSHADFSVLQTPGAEACLRQGVTTLVTGNCGLSPFPVPTGGPGSAEPAPGTLGGGGFADLDAFAAAVDAARPAVNIAPLVGHGALRAAVTGTARVTAGPAETEAMRALLAAAARQGAFGMSTGLIYAPGSFADTDEIVALAGEAARHGMLYATHMRDEGDRVTEAVEEALEVARASGVRLQISHLKAMGPANHGKVRTALAMIDAAAADGVDVACDVYPYTASSTRLSSRLPDWALDGGAPALVERLADPGTRARVLADLRPAVGRTFLPEGVVLAQTGPGRYGDRIGDSIADIARDEGTEPAAAVLDVLAAHGGEVMIVNHAMAEDDVDTVLRHPGSAVASDGWVLGAPGEGHPHPRNFGTFARVVGRYVREQRVLELAEAVRKMTSLPASRLELTGRGTVAPGQIADLVVLDPDAVADLATFADPWQYAVGVRDVFVSGTCVLSDGRATGARPGRTLRRRSAG</sequence>
<feature type="domain" description="Amidohydrolase 3" evidence="2">
    <location>
        <begin position="52"/>
        <end position="511"/>
    </location>
</feature>
<dbReference type="Gene3D" id="3.20.20.140">
    <property type="entry name" value="Metal-dependent hydrolases"/>
    <property type="match status" value="1"/>
</dbReference>
<dbReference type="RefSeq" id="WP_187743425.1">
    <property type="nucleotide sequence ID" value="NZ_CP060825.1"/>
</dbReference>
<organism evidence="3 4">
    <name type="scientific">Streptomyces genisteinicus</name>
    <dbReference type="NCBI Taxonomy" id="2768068"/>
    <lineage>
        <taxon>Bacteria</taxon>
        <taxon>Bacillati</taxon>
        <taxon>Actinomycetota</taxon>
        <taxon>Actinomycetes</taxon>
        <taxon>Kitasatosporales</taxon>
        <taxon>Streptomycetaceae</taxon>
        <taxon>Streptomyces</taxon>
    </lineage>
</organism>
<keyword evidence="1 3" id="KW-0378">Hydrolase</keyword>
<dbReference type="SUPFAM" id="SSF51556">
    <property type="entry name" value="Metallo-dependent hydrolases"/>
    <property type="match status" value="1"/>
</dbReference>
<dbReference type="SUPFAM" id="SSF51338">
    <property type="entry name" value="Composite domain of metallo-dependent hydrolases"/>
    <property type="match status" value="1"/>
</dbReference>
<protein>
    <submittedName>
        <fullName evidence="3">Amidohydrolase family protein</fullName>
    </submittedName>
</protein>
<dbReference type="InterPro" id="IPR013108">
    <property type="entry name" value="Amidohydro_3"/>
</dbReference>
<evidence type="ECO:0000259" key="2">
    <source>
        <dbReference type="Pfam" id="PF07969"/>
    </source>
</evidence>
<reference evidence="3 4" key="1">
    <citation type="submission" date="2020-08" db="EMBL/GenBank/DDBJ databases">
        <title>A novel species.</title>
        <authorList>
            <person name="Gao J."/>
        </authorList>
    </citation>
    <scope>NUCLEOTIDE SEQUENCE [LARGE SCALE GENOMIC DNA]</scope>
    <source>
        <strain evidence="3 4">CRPJ-33</strain>
    </source>
</reference>
<dbReference type="InterPro" id="IPR011059">
    <property type="entry name" value="Metal-dep_hydrolase_composite"/>
</dbReference>
<dbReference type="InterPro" id="IPR023100">
    <property type="entry name" value="D-aminoacylase_insert_dom_sf"/>
</dbReference>
<dbReference type="AlphaFoldDB" id="A0A7H0I0Q0"/>
<dbReference type="Gene3D" id="2.30.40.10">
    <property type="entry name" value="Urease, subunit C, domain 1"/>
    <property type="match status" value="1"/>
</dbReference>
<gene>
    <name evidence="3" type="ORF">IAG43_27845</name>
</gene>
<dbReference type="Gene3D" id="3.30.1490.130">
    <property type="entry name" value="D-aminoacylase. Domain 3"/>
    <property type="match status" value="1"/>
</dbReference>
<accession>A0A7H0I0Q0</accession>
<evidence type="ECO:0000256" key="1">
    <source>
        <dbReference type="ARBA" id="ARBA00022801"/>
    </source>
</evidence>
<dbReference type="KEGG" id="sgj:IAG43_27845"/>
<evidence type="ECO:0000313" key="4">
    <source>
        <dbReference type="Proteomes" id="UP000516230"/>
    </source>
</evidence>
<dbReference type="GO" id="GO:0016811">
    <property type="term" value="F:hydrolase activity, acting on carbon-nitrogen (but not peptide) bonds, in linear amides"/>
    <property type="evidence" value="ECO:0007669"/>
    <property type="project" value="InterPro"/>
</dbReference>
<proteinExistence type="predicted"/>
<dbReference type="EMBL" id="CP060825">
    <property type="protein sequence ID" value="QNP66366.1"/>
    <property type="molecule type" value="Genomic_DNA"/>
</dbReference>
<name>A0A7H0I0Q0_9ACTN</name>
<evidence type="ECO:0000313" key="3">
    <source>
        <dbReference type="EMBL" id="QNP66366.1"/>
    </source>
</evidence>
<dbReference type="Pfam" id="PF07969">
    <property type="entry name" value="Amidohydro_3"/>
    <property type="match status" value="1"/>
</dbReference>
<dbReference type="PANTHER" id="PTHR11113">
    <property type="entry name" value="N-ACETYLGLUCOSAMINE-6-PHOSPHATE DEACETYLASE"/>
    <property type="match status" value="1"/>
</dbReference>
<keyword evidence="4" id="KW-1185">Reference proteome</keyword>